<dbReference type="EMBL" id="LR590464">
    <property type="protein sequence ID" value="VTP67591.1"/>
    <property type="molecule type" value="Genomic_DNA"/>
</dbReference>
<evidence type="ECO:0000313" key="2">
    <source>
        <dbReference type="Proteomes" id="UP000310719"/>
    </source>
</evidence>
<dbReference type="AlphaFoldDB" id="A0A4U9HVI2"/>
<organism evidence="1 2">
    <name type="scientific">Leclercia adecarboxylata</name>
    <dbReference type="NCBI Taxonomy" id="83655"/>
    <lineage>
        <taxon>Bacteria</taxon>
        <taxon>Pseudomonadati</taxon>
        <taxon>Pseudomonadota</taxon>
        <taxon>Gammaproteobacteria</taxon>
        <taxon>Enterobacterales</taxon>
        <taxon>Enterobacteriaceae</taxon>
        <taxon>Leclercia</taxon>
    </lineage>
</organism>
<gene>
    <name evidence="1" type="ORF">NCTC13032_03124</name>
</gene>
<sequence length="84" mass="9578">MLHSLFLLGEIQPKIFSLRFIHLLTALQQPVGERFCQVEQFVVSVSLFLTGNVIFSSPFLTTTNFVSTAIMRPPYCNYIQYTSS</sequence>
<dbReference type="Proteomes" id="UP000310719">
    <property type="component" value="Chromosome"/>
</dbReference>
<evidence type="ECO:0000313" key="1">
    <source>
        <dbReference type="EMBL" id="VTP67591.1"/>
    </source>
</evidence>
<name>A0A4U9HVI2_9ENTR</name>
<accession>A0A4U9HVI2</accession>
<proteinExistence type="predicted"/>
<protein>
    <submittedName>
        <fullName evidence="1">Uncharacterized protein</fullName>
    </submittedName>
</protein>
<reference evidence="1 2" key="1">
    <citation type="submission" date="2019-05" db="EMBL/GenBank/DDBJ databases">
        <authorList>
            <consortium name="Pathogen Informatics"/>
        </authorList>
    </citation>
    <scope>NUCLEOTIDE SEQUENCE [LARGE SCALE GENOMIC DNA]</scope>
    <source>
        <strain evidence="1 2">NCTC13032</strain>
    </source>
</reference>